<sequence>MNTIELFIRFKHCHPTIVQLHFFERLKPFFRERERERERTIHSSIEVVLFPCAHDVESHKYKCVMCLCIECVPSKCQRCPKESSSDLY</sequence>
<protein>
    <submittedName>
        <fullName evidence="1">Uncharacterized protein</fullName>
    </submittedName>
</protein>
<dbReference type="Proteomes" id="UP000825935">
    <property type="component" value="Chromosome 31"/>
</dbReference>
<gene>
    <name evidence="1" type="ORF">KP509_31G017700</name>
</gene>
<proteinExistence type="predicted"/>
<evidence type="ECO:0000313" key="2">
    <source>
        <dbReference type="Proteomes" id="UP000825935"/>
    </source>
</evidence>
<evidence type="ECO:0000313" key="1">
    <source>
        <dbReference type="EMBL" id="KAH7288223.1"/>
    </source>
</evidence>
<reference evidence="1" key="1">
    <citation type="submission" date="2021-08" db="EMBL/GenBank/DDBJ databases">
        <title>WGS assembly of Ceratopteris richardii.</title>
        <authorList>
            <person name="Marchant D.B."/>
            <person name="Chen G."/>
            <person name="Jenkins J."/>
            <person name="Shu S."/>
            <person name="Leebens-Mack J."/>
            <person name="Grimwood J."/>
            <person name="Schmutz J."/>
            <person name="Soltis P."/>
            <person name="Soltis D."/>
            <person name="Chen Z.-H."/>
        </authorList>
    </citation>
    <scope>NUCLEOTIDE SEQUENCE</scope>
    <source>
        <strain evidence="1">Whitten #5841</strain>
        <tissue evidence="1">Leaf</tissue>
    </source>
</reference>
<name>A0A8T2QY14_CERRI</name>
<accession>A0A8T2QY14</accession>
<dbReference type="EMBL" id="CM035436">
    <property type="protein sequence ID" value="KAH7288223.1"/>
    <property type="molecule type" value="Genomic_DNA"/>
</dbReference>
<dbReference type="AlphaFoldDB" id="A0A8T2QY14"/>
<keyword evidence="2" id="KW-1185">Reference proteome</keyword>
<comment type="caution">
    <text evidence="1">The sequence shown here is derived from an EMBL/GenBank/DDBJ whole genome shotgun (WGS) entry which is preliminary data.</text>
</comment>
<organism evidence="1 2">
    <name type="scientific">Ceratopteris richardii</name>
    <name type="common">Triangle waterfern</name>
    <dbReference type="NCBI Taxonomy" id="49495"/>
    <lineage>
        <taxon>Eukaryota</taxon>
        <taxon>Viridiplantae</taxon>
        <taxon>Streptophyta</taxon>
        <taxon>Embryophyta</taxon>
        <taxon>Tracheophyta</taxon>
        <taxon>Polypodiopsida</taxon>
        <taxon>Polypodiidae</taxon>
        <taxon>Polypodiales</taxon>
        <taxon>Pteridineae</taxon>
        <taxon>Pteridaceae</taxon>
        <taxon>Parkerioideae</taxon>
        <taxon>Ceratopteris</taxon>
    </lineage>
</organism>